<name>A0A1S4BZU7_TOBAC</name>
<feature type="region of interest" description="Disordered" evidence="3">
    <location>
        <begin position="239"/>
        <end position="259"/>
    </location>
</feature>
<dbReference type="PANTHER" id="PTHR34676:SF8">
    <property type="entry name" value="TRANSMEMBRANE PROTEIN"/>
    <property type="match status" value="1"/>
</dbReference>
<accession>A0A1S4BZU7</accession>
<evidence type="ECO:0000256" key="3">
    <source>
        <dbReference type="SAM" id="MobiDB-lite"/>
    </source>
</evidence>
<gene>
    <name evidence="5" type="primary">LOC107813654</name>
</gene>
<dbReference type="PANTHER" id="PTHR34676">
    <property type="entry name" value="DUF4219 DOMAIN-CONTAINING PROTEIN-RELATED"/>
    <property type="match status" value="1"/>
</dbReference>
<evidence type="ECO:0000313" key="5">
    <source>
        <dbReference type="RefSeq" id="XP_016494421.1"/>
    </source>
</evidence>
<dbReference type="OrthoDB" id="1282228at2759"/>
<dbReference type="InterPro" id="IPR036875">
    <property type="entry name" value="Znf_CCHC_sf"/>
</dbReference>
<dbReference type="AlphaFoldDB" id="A0A1S4BZU7"/>
<dbReference type="Pfam" id="PF14223">
    <property type="entry name" value="Retrotran_gag_2"/>
    <property type="match status" value="1"/>
</dbReference>
<dbReference type="Gene3D" id="4.10.60.10">
    <property type="entry name" value="Zinc finger, CCHC-type"/>
    <property type="match status" value="1"/>
</dbReference>
<dbReference type="SUPFAM" id="SSF57756">
    <property type="entry name" value="Retrovirus zinc finger-like domains"/>
    <property type="match status" value="1"/>
</dbReference>
<evidence type="ECO:0000256" key="1">
    <source>
        <dbReference type="PROSITE-ProRule" id="PRU00047"/>
    </source>
</evidence>
<dbReference type="PaxDb" id="4097-A0A1S4BZU7"/>
<sequence length="452" mass="52255">MAEDSELWYVICDGAFIPMTTIGEPTVTIPKTRKEYNDSYRKSIEKNFRAKRILVCSIRPNKYNKISSYQSAKEIWEALQKAHERTTQESKVNAITEAKDLQKLTIGELIGNLKSYEMKKMKDHERRKPKREKNLVLKTNNNDSSGEDADMAYLTKGFKKIVCRNGGIPKRGSSSKPKGYELCHKCRKLGHFIKDCPLHKHDQYKHNTDKATKRNPVLDKRFKRKDIVDNVVKQALAAWGDSSTESGEDDEQGDSSMMAVESESAEYDSIFFLMEKTDEDEEDDDGDVVNFLDVQRNLKSYSQKKLISLAKVLTDTYHNLIDEKNMLTVELDEIEHERDDLVVVVADLKETIESLKKEKDILAERVANVDHERDDLLVVVVDLKEIIEELRRESRHEITQKGKEVASETYLRLENKLKSVKSSMCTELERNRQLQEDLGRVKNDIEKSLKWT</sequence>
<organism evidence="5">
    <name type="scientific">Nicotiana tabacum</name>
    <name type="common">Common tobacco</name>
    <dbReference type="NCBI Taxonomy" id="4097"/>
    <lineage>
        <taxon>Eukaryota</taxon>
        <taxon>Viridiplantae</taxon>
        <taxon>Streptophyta</taxon>
        <taxon>Embryophyta</taxon>
        <taxon>Tracheophyta</taxon>
        <taxon>Spermatophyta</taxon>
        <taxon>Magnoliopsida</taxon>
        <taxon>eudicotyledons</taxon>
        <taxon>Gunneridae</taxon>
        <taxon>Pentapetalae</taxon>
        <taxon>asterids</taxon>
        <taxon>lamiids</taxon>
        <taxon>Solanales</taxon>
        <taxon>Solanaceae</taxon>
        <taxon>Nicotianoideae</taxon>
        <taxon>Nicotianeae</taxon>
        <taxon>Nicotiana</taxon>
    </lineage>
</organism>
<keyword evidence="2" id="KW-0175">Coiled coil</keyword>
<dbReference type="RefSeq" id="XP_016494421.1">
    <property type="nucleotide sequence ID" value="XM_016638935.1"/>
</dbReference>
<proteinExistence type="predicted"/>
<evidence type="ECO:0000256" key="2">
    <source>
        <dbReference type="SAM" id="Coils"/>
    </source>
</evidence>
<reference evidence="5" key="1">
    <citation type="submission" date="2025-08" db="UniProtKB">
        <authorList>
            <consortium name="RefSeq"/>
        </authorList>
    </citation>
    <scope>IDENTIFICATION</scope>
</reference>
<feature type="domain" description="CCHC-type" evidence="4">
    <location>
        <begin position="183"/>
        <end position="197"/>
    </location>
</feature>
<protein>
    <recommendedName>
        <fullName evidence="4">CCHC-type domain-containing protein</fullName>
    </recommendedName>
</protein>
<dbReference type="GO" id="GO:0008270">
    <property type="term" value="F:zinc ion binding"/>
    <property type="evidence" value="ECO:0007669"/>
    <property type="project" value="UniProtKB-KW"/>
</dbReference>
<feature type="coiled-coil region" evidence="2">
    <location>
        <begin position="317"/>
        <end position="393"/>
    </location>
</feature>
<feature type="region of interest" description="Disordered" evidence="3">
    <location>
        <begin position="120"/>
        <end position="148"/>
    </location>
</feature>
<keyword evidence="1" id="KW-0862">Zinc</keyword>
<dbReference type="Pfam" id="PF00098">
    <property type="entry name" value="zf-CCHC"/>
    <property type="match status" value="1"/>
</dbReference>
<dbReference type="GO" id="GO:0003676">
    <property type="term" value="F:nucleic acid binding"/>
    <property type="evidence" value="ECO:0007669"/>
    <property type="project" value="InterPro"/>
</dbReference>
<dbReference type="InterPro" id="IPR001878">
    <property type="entry name" value="Znf_CCHC"/>
</dbReference>
<dbReference type="KEGG" id="nta:107813654"/>
<dbReference type="PROSITE" id="PS50158">
    <property type="entry name" value="ZF_CCHC"/>
    <property type="match status" value="1"/>
</dbReference>
<keyword evidence="1" id="KW-0863">Zinc-finger</keyword>
<keyword evidence="1" id="KW-0479">Metal-binding</keyword>
<dbReference type="STRING" id="4097.A0A1S4BZU7"/>
<evidence type="ECO:0000259" key="4">
    <source>
        <dbReference type="PROSITE" id="PS50158"/>
    </source>
</evidence>